<dbReference type="InterPro" id="IPR018490">
    <property type="entry name" value="cNMP-bd_dom_sf"/>
</dbReference>
<dbReference type="GO" id="GO:0003700">
    <property type="term" value="F:DNA-binding transcription factor activity"/>
    <property type="evidence" value="ECO:0007669"/>
    <property type="project" value="TreeGrafter"/>
</dbReference>
<dbReference type="InterPro" id="IPR018488">
    <property type="entry name" value="cNMP-bd_CS"/>
</dbReference>
<evidence type="ECO:0000259" key="4">
    <source>
        <dbReference type="PROSITE" id="PS50042"/>
    </source>
</evidence>
<dbReference type="InterPro" id="IPR000595">
    <property type="entry name" value="cNMP-bd_dom"/>
</dbReference>
<dbReference type="PANTHER" id="PTHR24567">
    <property type="entry name" value="CRP FAMILY TRANSCRIPTIONAL REGULATORY PROTEIN"/>
    <property type="match status" value="1"/>
</dbReference>
<keyword evidence="3" id="KW-0804">Transcription</keyword>
<dbReference type="SMART" id="SM00100">
    <property type="entry name" value="cNMP"/>
    <property type="match status" value="1"/>
</dbReference>
<dbReference type="PROSITE" id="PS50042">
    <property type="entry name" value="CNMP_BINDING_3"/>
    <property type="match status" value="1"/>
</dbReference>
<dbReference type="InterPro" id="IPR012318">
    <property type="entry name" value="HTH_CRP"/>
</dbReference>
<dbReference type="RefSeq" id="WP_260792328.1">
    <property type="nucleotide sequence ID" value="NZ_CP093313.1"/>
</dbReference>
<keyword evidence="1" id="KW-0805">Transcription regulation</keyword>
<evidence type="ECO:0000256" key="2">
    <source>
        <dbReference type="ARBA" id="ARBA00023125"/>
    </source>
</evidence>
<organism evidence="6 7">
    <name type="scientific">Occallatibacter riparius</name>
    <dbReference type="NCBI Taxonomy" id="1002689"/>
    <lineage>
        <taxon>Bacteria</taxon>
        <taxon>Pseudomonadati</taxon>
        <taxon>Acidobacteriota</taxon>
        <taxon>Terriglobia</taxon>
        <taxon>Terriglobales</taxon>
        <taxon>Acidobacteriaceae</taxon>
        <taxon>Occallatibacter</taxon>
    </lineage>
</organism>
<dbReference type="InterPro" id="IPR050397">
    <property type="entry name" value="Env_Response_Regulators"/>
</dbReference>
<keyword evidence="2" id="KW-0238">DNA-binding</keyword>
<evidence type="ECO:0000256" key="1">
    <source>
        <dbReference type="ARBA" id="ARBA00023015"/>
    </source>
</evidence>
<dbReference type="GO" id="GO:0003677">
    <property type="term" value="F:DNA binding"/>
    <property type="evidence" value="ECO:0007669"/>
    <property type="project" value="UniProtKB-KW"/>
</dbReference>
<dbReference type="InterPro" id="IPR014710">
    <property type="entry name" value="RmlC-like_jellyroll"/>
</dbReference>
<dbReference type="InterPro" id="IPR036388">
    <property type="entry name" value="WH-like_DNA-bd_sf"/>
</dbReference>
<dbReference type="SUPFAM" id="SSF46785">
    <property type="entry name" value="Winged helix' DNA-binding domain"/>
    <property type="match status" value="1"/>
</dbReference>
<evidence type="ECO:0000259" key="5">
    <source>
        <dbReference type="PROSITE" id="PS51063"/>
    </source>
</evidence>
<feature type="domain" description="Cyclic nucleotide-binding" evidence="4">
    <location>
        <begin position="24"/>
        <end position="130"/>
    </location>
</feature>
<dbReference type="Proteomes" id="UP001059380">
    <property type="component" value="Chromosome"/>
</dbReference>
<dbReference type="CDD" id="cd00038">
    <property type="entry name" value="CAP_ED"/>
    <property type="match status" value="1"/>
</dbReference>
<dbReference type="PROSITE" id="PS00888">
    <property type="entry name" value="CNMP_BINDING_1"/>
    <property type="match status" value="1"/>
</dbReference>
<dbReference type="KEGG" id="orp:MOP44_20780"/>
<proteinExistence type="predicted"/>
<dbReference type="InterPro" id="IPR036390">
    <property type="entry name" value="WH_DNA-bd_sf"/>
</dbReference>
<dbReference type="SUPFAM" id="SSF51206">
    <property type="entry name" value="cAMP-binding domain-like"/>
    <property type="match status" value="1"/>
</dbReference>
<dbReference type="Pfam" id="PF00027">
    <property type="entry name" value="cNMP_binding"/>
    <property type="match status" value="1"/>
</dbReference>
<dbReference type="SMART" id="SM00419">
    <property type="entry name" value="HTH_CRP"/>
    <property type="match status" value="1"/>
</dbReference>
<dbReference type="GO" id="GO:0005829">
    <property type="term" value="C:cytosol"/>
    <property type="evidence" value="ECO:0007669"/>
    <property type="project" value="TreeGrafter"/>
</dbReference>
<dbReference type="PROSITE" id="PS51063">
    <property type="entry name" value="HTH_CRP_2"/>
    <property type="match status" value="1"/>
</dbReference>
<dbReference type="Gene3D" id="1.10.10.10">
    <property type="entry name" value="Winged helix-like DNA-binding domain superfamily/Winged helix DNA-binding domain"/>
    <property type="match status" value="1"/>
</dbReference>
<feature type="domain" description="HTH crp-type" evidence="5">
    <location>
        <begin position="160"/>
        <end position="231"/>
    </location>
</feature>
<sequence length="250" mass="26936">MNCNCKLSLSRRVEGLPDGLSPRIFAGLGRSALAEILARARHQRFTGASVVINEGDAAEHLYLLTSGQGAHSVITRDGRKILVYWLTAGQVFGGMAMLSSPSPYVASTEMHTPGCGLVWNRQTIREFAMRYPIILDNALSIAATEHCAWQLSARISIGTEEASVRVARLLVSLACGIGKSVPGGVEILVANEDLAGATAVTPYTVSRLTAEWQRAGIIIKKRGRIILRRPEQLGVGNEAKEATDMRRSVA</sequence>
<dbReference type="AlphaFoldDB" id="A0A9J7BK95"/>
<evidence type="ECO:0000256" key="3">
    <source>
        <dbReference type="ARBA" id="ARBA00023163"/>
    </source>
</evidence>
<dbReference type="EMBL" id="CP093313">
    <property type="protein sequence ID" value="UWZ82995.1"/>
    <property type="molecule type" value="Genomic_DNA"/>
</dbReference>
<protein>
    <submittedName>
        <fullName evidence="6">Crp/Fnr family transcriptional regulator</fullName>
    </submittedName>
</protein>
<dbReference type="PANTHER" id="PTHR24567:SF26">
    <property type="entry name" value="REGULATORY PROTEIN YEIL"/>
    <property type="match status" value="1"/>
</dbReference>
<gene>
    <name evidence="6" type="ORF">MOP44_20780</name>
</gene>
<reference evidence="6" key="1">
    <citation type="submission" date="2021-04" db="EMBL/GenBank/DDBJ databases">
        <title>Phylogenetic analysis of Acidobacteriaceae.</title>
        <authorList>
            <person name="Qiu L."/>
            <person name="Zhang Q."/>
        </authorList>
    </citation>
    <scope>NUCLEOTIDE SEQUENCE</scope>
    <source>
        <strain evidence="6">DSM 25168</strain>
    </source>
</reference>
<evidence type="ECO:0000313" key="6">
    <source>
        <dbReference type="EMBL" id="UWZ82995.1"/>
    </source>
</evidence>
<name>A0A9J7BK95_9BACT</name>
<evidence type="ECO:0000313" key="7">
    <source>
        <dbReference type="Proteomes" id="UP001059380"/>
    </source>
</evidence>
<keyword evidence="7" id="KW-1185">Reference proteome</keyword>
<dbReference type="Gene3D" id="2.60.120.10">
    <property type="entry name" value="Jelly Rolls"/>
    <property type="match status" value="1"/>
</dbReference>
<accession>A0A9J7BK95</accession>
<dbReference type="Pfam" id="PF13545">
    <property type="entry name" value="HTH_Crp_2"/>
    <property type="match status" value="1"/>
</dbReference>